<gene>
    <name evidence="1" type="ORF">H8Z82_05610</name>
</gene>
<sequence>MHEFIMDRKEQKQLKAELIFAKKLGLTEDDTLDGVADRCEKENQRRKEMLQNGEIIYGPEHFSLPAYVRYEQTCFRLDFVSESEKVKKNYSYQRISEEEKQAFYEANRDLFTRYHGDSFTYEEVSVIIRKRIREIEYDKEIQNILCQLN</sequence>
<protein>
    <submittedName>
        <fullName evidence="1">Uncharacterized protein</fullName>
    </submittedName>
</protein>
<evidence type="ECO:0000313" key="1">
    <source>
        <dbReference type="EMBL" id="MBC5779137.1"/>
    </source>
</evidence>
<proteinExistence type="predicted"/>
<dbReference type="RefSeq" id="WP_186994531.1">
    <property type="nucleotide sequence ID" value="NZ_JACOQG010000006.1"/>
</dbReference>
<organism evidence="1 2">
    <name type="scientific">Blautia difficilis</name>
    <dbReference type="NCBI Taxonomy" id="2763027"/>
    <lineage>
        <taxon>Bacteria</taxon>
        <taxon>Bacillati</taxon>
        <taxon>Bacillota</taxon>
        <taxon>Clostridia</taxon>
        <taxon>Lachnospirales</taxon>
        <taxon>Lachnospiraceae</taxon>
        <taxon>Blautia</taxon>
    </lineage>
</organism>
<dbReference type="EMBL" id="JACOQG010000006">
    <property type="protein sequence ID" value="MBC5779137.1"/>
    <property type="molecule type" value="Genomic_DNA"/>
</dbReference>
<keyword evidence="2" id="KW-1185">Reference proteome</keyword>
<comment type="caution">
    <text evidence="1">The sequence shown here is derived from an EMBL/GenBank/DDBJ whole genome shotgun (WGS) entry which is preliminary data.</text>
</comment>
<accession>A0ABR7IGI2</accession>
<reference evidence="1 2" key="1">
    <citation type="submission" date="2020-08" db="EMBL/GenBank/DDBJ databases">
        <title>Genome public.</title>
        <authorList>
            <person name="Liu C."/>
            <person name="Sun Q."/>
        </authorList>
    </citation>
    <scope>NUCLEOTIDE SEQUENCE [LARGE SCALE GENOMIC DNA]</scope>
    <source>
        <strain evidence="1 2">M29</strain>
    </source>
</reference>
<dbReference type="Proteomes" id="UP000649826">
    <property type="component" value="Unassembled WGS sequence"/>
</dbReference>
<evidence type="ECO:0000313" key="2">
    <source>
        <dbReference type="Proteomes" id="UP000649826"/>
    </source>
</evidence>
<name>A0ABR7IGI2_9FIRM</name>